<accession>A0A2V1D6B2</accession>
<reference evidence="3 4" key="1">
    <citation type="journal article" date="2018" name="Sci. Rep.">
        <title>Comparative genomics provides insights into the lifestyle and reveals functional heterogeneity of dark septate endophytic fungi.</title>
        <authorList>
            <person name="Knapp D.G."/>
            <person name="Nemeth J.B."/>
            <person name="Barry K."/>
            <person name="Hainaut M."/>
            <person name="Henrissat B."/>
            <person name="Johnson J."/>
            <person name="Kuo A."/>
            <person name="Lim J.H.P."/>
            <person name="Lipzen A."/>
            <person name="Nolan M."/>
            <person name="Ohm R.A."/>
            <person name="Tamas L."/>
            <person name="Grigoriev I.V."/>
            <person name="Spatafora J.W."/>
            <person name="Nagy L.G."/>
            <person name="Kovacs G.M."/>
        </authorList>
    </citation>
    <scope>NUCLEOTIDE SEQUENCE [LARGE SCALE GENOMIC DNA]</scope>
    <source>
        <strain evidence="3 4">DSE2036</strain>
    </source>
</reference>
<gene>
    <name evidence="3" type="ORF">DM02DRAFT_646382</name>
</gene>
<evidence type="ECO:0000256" key="1">
    <source>
        <dbReference type="SAM" id="Coils"/>
    </source>
</evidence>
<dbReference type="STRING" id="97972.A0A2V1D6B2"/>
<keyword evidence="4" id="KW-1185">Reference proteome</keyword>
<dbReference type="EMBL" id="KZ805578">
    <property type="protein sequence ID" value="PVH93600.1"/>
    <property type="molecule type" value="Genomic_DNA"/>
</dbReference>
<name>A0A2V1D6B2_9PLEO</name>
<sequence length="576" mass="68551">MGSPNSEVQRNDWHRPSLSRAASPTGSVISGRSMSSRRYFSGSRSSSFHSSYQHEFSKELTAQAESKFFALMELMASASREASSLKEVWLKILSERESWSIERTKFFARFEEYERTIKTYEHKRKEYEHHGHEHEERKKEVSKMKLEISASAKSVAEIKRKLGERDSELDTCRIKVSKLEEQTKIELQETQLALTSCEESRDRALVDVRKHQSEVRSITQKYTQLHSTHNELTTKESLEVLKKKSNEWMVERGEYEEKCRKHHFHGEELKRKVKEITEEYEAKVQEIVKINQTVSSLEMELSELHRKCETWRSKHEESHQGWDRCQEECGHLKIKCSNFQSEIETLTESIRLIRIEQLRLRITEIEHIEEEKHEHYQRAEEYHRQIQILQETVRRHEITIETKTEEIQTYTERIQETKTECTRYKTRCREHEESLQIEVAISERDSCTAKLRECETKYKEVTETITEYEEGGSEWEYEIESLRTMLREAREQKEKAISARNSADREREEAIMRYEEKCREMERYEESMSMHLHEQGHGRRAGGRTVTREIANMRYGLGVGKVDMVHMYLGVAYFIY</sequence>
<dbReference type="OrthoDB" id="3557318at2759"/>
<feature type="coiled-coil region" evidence="1">
    <location>
        <begin position="365"/>
        <end position="527"/>
    </location>
</feature>
<evidence type="ECO:0000313" key="3">
    <source>
        <dbReference type="EMBL" id="PVH93600.1"/>
    </source>
</evidence>
<keyword evidence="1" id="KW-0175">Coiled coil</keyword>
<protein>
    <submittedName>
        <fullName evidence="3">Uncharacterized protein</fullName>
    </submittedName>
</protein>
<dbReference type="AlphaFoldDB" id="A0A2V1D6B2"/>
<proteinExistence type="predicted"/>
<feature type="compositionally biased region" description="Low complexity" evidence="2">
    <location>
        <begin position="30"/>
        <end position="43"/>
    </location>
</feature>
<feature type="coiled-coil region" evidence="1">
    <location>
        <begin position="266"/>
        <end position="314"/>
    </location>
</feature>
<evidence type="ECO:0000256" key="2">
    <source>
        <dbReference type="SAM" id="MobiDB-lite"/>
    </source>
</evidence>
<feature type="region of interest" description="Disordered" evidence="2">
    <location>
        <begin position="1"/>
        <end position="43"/>
    </location>
</feature>
<evidence type="ECO:0000313" key="4">
    <source>
        <dbReference type="Proteomes" id="UP000244855"/>
    </source>
</evidence>
<organism evidence="3 4">
    <name type="scientific">Periconia macrospinosa</name>
    <dbReference type="NCBI Taxonomy" id="97972"/>
    <lineage>
        <taxon>Eukaryota</taxon>
        <taxon>Fungi</taxon>
        <taxon>Dikarya</taxon>
        <taxon>Ascomycota</taxon>
        <taxon>Pezizomycotina</taxon>
        <taxon>Dothideomycetes</taxon>
        <taxon>Pleosporomycetidae</taxon>
        <taxon>Pleosporales</taxon>
        <taxon>Massarineae</taxon>
        <taxon>Periconiaceae</taxon>
        <taxon>Periconia</taxon>
    </lineage>
</organism>
<dbReference type="Proteomes" id="UP000244855">
    <property type="component" value="Unassembled WGS sequence"/>
</dbReference>